<comment type="similarity">
    <text evidence="2">Belongs to the major facilitator superfamily. Proton-dependent oligopeptide transporter (POT/PTR) (TC 2.A.17) family.</text>
</comment>
<reference evidence="7 8" key="1">
    <citation type="submission" date="2024-01" db="EMBL/GenBank/DDBJ databases">
        <title>A telomere-to-telomere, gap-free genome of sweet tea (Lithocarpus litseifolius).</title>
        <authorList>
            <person name="Zhou J."/>
        </authorList>
    </citation>
    <scope>NUCLEOTIDE SEQUENCE [LARGE SCALE GENOMIC DNA]</scope>
    <source>
        <strain evidence="7">Zhou-2022a</strain>
        <tissue evidence="7">Leaf</tissue>
    </source>
</reference>
<dbReference type="GO" id="GO:0016020">
    <property type="term" value="C:membrane"/>
    <property type="evidence" value="ECO:0007669"/>
    <property type="project" value="UniProtKB-SubCell"/>
</dbReference>
<dbReference type="InterPro" id="IPR000109">
    <property type="entry name" value="POT_fam"/>
</dbReference>
<evidence type="ECO:0000256" key="2">
    <source>
        <dbReference type="ARBA" id="ARBA00005982"/>
    </source>
</evidence>
<dbReference type="Pfam" id="PF00854">
    <property type="entry name" value="PTR2"/>
    <property type="match status" value="1"/>
</dbReference>
<keyword evidence="4 6" id="KW-1133">Transmembrane helix</keyword>
<evidence type="ECO:0000256" key="6">
    <source>
        <dbReference type="SAM" id="Phobius"/>
    </source>
</evidence>
<protein>
    <submittedName>
        <fullName evidence="7">Uncharacterized protein</fullName>
    </submittedName>
</protein>
<dbReference type="InterPro" id="IPR036259">
    <property type="entry name" value="MFS_trans_sf"/>
</dbReference>
<evidence type="ECO:0000256" key="5">
    <source>
        <dbReference type="ARBA" id="ARBA00023136"/>
    </source>
</evidence>
<dbReference type="EMBL" id="JAZDWU010000001">
    <property type="protein sequence ID" value="KAL0015490.1"/>
    <property type="molecule type" value="Genomic_DNA"/>
</dbReference>
<comment type="subcellular location">
    <subcellularLocation>
        <location evidence="1">Membrane</location>
        <topology evidence="1">Multi-pass membrane protein</topology>
    </subcellularLocation>
</comment>
<feature type="transmembrane region" description="Helical" evidence="6">
    <location>
        <begin position="30"/>
        <end position="47"/>
    </location>
</feature>
<proteinExistence type="inferred from homology"/>
<keyword evidence="5 6" id="KW-0472">Membrane</keyword>
<evidence type="ECO:0000256" key="1">
    <source>
        <dbReference type="ARBA" id="ARBA00004141"/>
    </source>
</evidence>
<comment type="caution">
    <text evidence="7">The sequence shown here is derived from an EMBL/GenBank/DDBJ whole genome shotgun (WGS) entry which is preliminary data.</text>
</comment>
<evidence type="ECO:0000313" key="8">
    <source>
        <dbReference type="Proteomes" id="UP001459277"/>
    </source>
</evidence>
<dbReference type="PANTHER" id="PTHR11654">
    <property type="entry name" value="OLIGOPEPTIDE TRANSPORTER-RELATED"/>
    <property type="match status" value="1"/>
</dbReference>
<evidence type="ECO:0000256" key="4">
    <source>
        <dbReference type="ARBA" id="ARBA00022989"/>
    </source>
</evidence>
<name>A0AAW2E1P4_9ROSI</name>
<accession>A0AAW2E1P4</accession>
<dbReference type="Proteomes" id="UP001459277">
    <property type="component" value="Unassembled WGS sequence"/>
</dbReference>
<gene>
    <name evidence="7" type="ORF">SO802_002559</name>
</gene>
<dbReference type="GO" id="GO:0022857">
    <property type="term" value="F:transmembrane transporter activity"/>
    <property type="evidence" value="ECO:0007669"/>
    <property type="project" value="InterPro"/>
</dbReference>
<evidence type="ECO:0000256" key="3">
    <source>
        <dbReference type="ARBA" id="ARBA00022692"/>
    </source>
</evidence>
<sequence length="195" mass="21082">MGWPFFTEDIGLNDKRKLGMKHGLSLKERMGVGLAIGCVATAVSAMVESKRRNAAMQEGLLNRPRAIVNMSAMWLVPQHCLHGIAEAFHAIGRIEFYYSQLPKSMSSLAMAFMALGSGMGNLLASLIVKIVDDVSKRGGNMVRVGDLEVGFTMRPWIANGFVPMRSVLGYGFTTMSGSDQGGVGRGRQGRDGRPS</sequence>
<feature type="transmembrane region" description="Helical" evidence="6">
    <location>
        <begin position="67"/>
        <end position="85"/>
    </location>
</feature>
<dbReference type="Gene3D" id="1.20.1250.20">
    <property type="entry name" value="MFS general substrate transporter like domains"/>
    <property type="match status" value="1"/>
</dbReference>
<keyword evidence="3 6" id="KW-0812">Transmembrane</keyword>
<feature type="transmembrane region" description="Helical" evidence="6">
    <location>
        <begin position="105"/>
        <end position="128"/>
    </location>
</feature>
<organism evidence="7 8">
    <name type="scientific">Lithocarpus litseifolius</name>
    <dbReference type="NCBI Taxonomy" id="425828"/>
    <lineage>
        <taxon>Eukaryota</taxon>
        <taxon>Viridiplantae</taxon>
        <taxon>Streptophyta</taxon>
        <taxon>Embryophyta</taxon>
        <taxon>Tracheophyta</taxon>
        <taxon>Spermatophyta</taxon>
        <taxon>Magnoliopsida</taxon>
        <taxon>eudicotyledons</taxon>
        <taxon>Gunneridae</taxon>
        <taxon>Pentapetalae</taxon>
        <taxon>rosids</taxon>
        <taxon>fabids</taxon>
        <taxon>Fagales</taxon>
        <taxon>Fagaceae</taxon>
        <taxon>Lithocarpus</taxon>
    </lineage>
</organism>
<keyword evidence="8" id="KW-1185">Reference proteome</keyword>
<evidence type="ECO:0000313" key="7">
    <source>
        <dbReference type="EMBL" id="KAL0015490.1"/>
    </source>
</evidence>
<dbReference type="AlphaFoldDB" id="A0AAW2E1P4"/>